<dbReference type="OrthoDB" id="329514at2"/>
<keyword evidence="3" id="KW-1185">Reference proteome</keyword>
<evidence type="ECO:0000313" key="3">
    <source>
        <dbReference type="Proteomes" id="UP000232883"/>
    </source>
</evidence>
<keyword evidence="1" id="KW-0812">Transmembrane</keyword>
<sequence length="155" mass="17901">MVYPILLVIHNAFRWLVLSSLLATLGSSYSGWLWPRSYRPFDQTIRIVATSIVHTQLLIGFYLYFISPLIRYYWRFKPDASQSPEFRFFSIIHINLMFTAVIVVTIGSSLAKRKATAQGKFRTTAIYFTIGLVLILIAVPWPFSPLASRGWFRAF</sequence>
<feature type="transmembrane region" description="Helical" evidence="1">
    <location>
        <begin position="12"/>
        <end position="35"/>
    </location>
</feature>
<organism evidence="2 3">
    <name type="scientific">Spirosoma pollinicola</name>
    <dbReference type="NCBI Taxonomy" id="2057025"/>
    <lineage>
        <taxon>Bacteria</taxon>
        <taxon>Pseudomonadati</taxon>
        <taxon>Bacteroidota</taxon>
        <taxon>Cytophagia</taxon>
        <taxon>Cytophagales</taxon>
        <taxon>Cytophagaceae</taxon>
        <taxon>Spirosoma</taxon>
    </lineage>
</organism>
<dbReference type="EMBL" id="CP025096">
    <property type="protein sequence ID" value="AUD02476.1"/>
    <property type="molecule type" value="Genomic_DNA"/>
</dbReference>
<accession>A0A2K8YXW2</accession>
<evidence type="ECO:0008006" key="4">
    <source>
        <dbReference type="Google" id="ProtNLM"/>
    </source>
</evidence>
<feature type="transmembrane region" description="Helical" evidence="1">
    <location>
        <begin position="123"/>
        <end position="143"/>
    </location>
</feature>
<dbReference type="Proteomes" id="UP000232883">
    <property type="component" value="Chromosome"/>
</dbReference>
<keyword evidence="1" id="KW-0472">Membrane</keyword>
<evidence type="ECO:0000256" key="1">
    <source>
        <dbReference type="SAM" id="Phobius"/>
    </source>
</evidence>
<proteinExistence type="predicted"/>
<dbReference type="AlphaFoldDB" id="A0A2K8YXW2"/>
<keyword evidence="1" id="KW-1133">Transmembrane helix</keyword>
<feature type="transmembrane region" description="Helical" evidence="1">
    <location>
        <begin position="86"/>
        <end position="111"/>
    </location>
</feature>
<feature type="transmembrane region" description="Helical" evidence="1">
    <location>
        <begin position="47"/>
        <end position="66"/>
    </location>
</feature>
<protein>
    <recommendedName>
        <fullName evidence="4">Cytochrome B</fullName>
    </recommendedName>
</protein>
<dbReference type="KEGG" id="spir:CWM47_11955"/>
<reference evidence="2 3" key="1">
    <citation type="submission" date="2017-11" db="EMBL/GenBank/DDBJ databases">
        <title>Taxonomic description and genome sequences of Spirosoma HA7 sp. nov., isolated from pollen microhabitat of Corylus avellana.</title>
        <authorList>
            <person name="Ambika Manirajan B."/>
            <person name="Suarez C."/>
            <person name="Ratering S."/>
            <person name="Geissler-Plaum R."/>
            <person name="Cardinale M."/>
            <person name="Sylvia S."/>
        </authorList>
    </citation>
    <scope>NUCLEOTIDE SEQUENCE [LARGE SCALE GENOMIC DNA]</scope>
    <source>
        <strain evidence="2 3">HA7</strain>
    </source>
</reference>
<gene>
    <name evidence="2" type="ORF">CWM47_11955</name>
</gene>
<evidence type="ECO:0000313" key="2">
    <source>
        <dbReference type="EMBL" id="AUD02476.1"/>
    </source>
</evidence>
<name>A0A2K8YXW2_9BACT</name>